<organism evidence="5 6">
    <name type="scientific">Rehmannia glutinosa</name>
    <name type="common">Chinese foxglove</name>
    <dbReference type="NCBI Taxonomy" id="99300"/>
    <lineage>
        <taxon>Eukaryota</taxon>
        <taxon>Viridiplantae</taxon>
        <taxon>Streptophyta</taxon>
        <taxon>Embryophyta</taxon>
        <taxon>Tracheophyta</taxon>
        <taxon>Spermatophyta</taxon>
        <taxon>Magnoliopsida</taxon>
        <taxon>eudicotyledons</taxon>
        <taxon>Gunneridae</taxon>
        <taxon>Pentapetalae</taxon>
        <taxon>asterids</taxon>
        <taxon>lamiids</taxon>
        <taxon>Lamiales</taxon>
        <taxon>Orobanchaceae</taxon>
        <taxon>Rehmannieae</taxon>
        <taxon>Rehmannia</taxon>
    </lineage>
</organism>
<dbReference type="PANTHER" id="PTHR11926">
    <property type="entry name" value="GLUCOSYL/GLUCURONOSYL TRANSFERASES"/>
    <property type="match status" value="1"/>
</dbReference>
<dbReference type="InterPro" id="IPR002213">
    <property type="entry name" value="UDP_glucos_trans"/>
</dbReference>
<dbReference type="EMBL" id="JABTTQ020000761">
    <property type="protein sequence ID" value="KAK6137988.1"/>
    <property type="molecule type" value="Genomic_DNA"/>
</dbReference>
<accession>A0ABR0VTL6</accession>
<dbReference type="PANTHER" id="PTHR11926:SF1374">
    <property type="entry name" value="UDP-GLYCOSYLTRANSFERASE 76F1-RELATED"/>
    <property type="match status" value="1"/>
</dbReference>
<sequence>METLETPKAGVVVLVPFPLQGHLTPMLQLGTILHSRGFSIVIAHTQHFNPPNPTNHPEFTFFPISDGLSGRDTSSTGNFLEIISAINTNCIQPLVKCIMMNKLQGQIGCIIYDSLMYFVDDVAHQLKLPSIFFRATTALYMQSYYAVLALEEKKMLPLPAESQLQEPVPELHSILRYQDLPISVSSKISKTLIEFIKNFSNIRSSVAVIWNSVEMLDHSALQQLQHQYQVPCFPLGPIHKLSPSPSQTSLLPEDTTCITWLDKHAPKSVLYVSLGSLATMGDKELVETAWGIANSGQRFLWVVRPSSVNGSDWIECLPDGFAELTRERGLIVKWAPQKRVLAHWAVGGFLSHCGWNSTLESICEGVPMICRPCFGDQMMNARFLVHVWKMGIELGKVVERESVEKAIRMVMVDELGNEMRHTAVEMKGKLELSVRKDGSSYRSLDELVEFIISLIHTQKMN</sequence>
<gene>
    <name evidence="5" type="ORF">DH2020_028269</name>
</gene>
<dbReference type="Gene3D" id="3.40.50.2000">
    <property type="entry name" value="Glycogen Phosphorylase B"/>
    <property type="match status" value="2"/>
</dbReference>
<protein>
    <recommendedName>
        <fullName evidence="4">Glycosyltransferase</fullName>
        <ecNumber evidence="4">2.4.1.-</ecNumber>
    </recommendedName>
</protein>
<proteinExistence type="inferred from homology"/>
<dbReference type="InterPro" id="IPR035595">
    <property type="entry name" value="UDP_glycos_trans_CS"/>
</dbReference>
<reference evidence="5 6" key="1">
    <citation type="journal article" date="2021" name="Comput. Struct. Biotechnol. J.">
        <title>De novo genome assembly of the potent medicinal plant Rehmannia glutinosa using nanopore technology.</title>
        <authorList>
            <person name="Ma L."/>
            <person name="Dong C."/>
            <person name="Song C."/>
            <person name="Wang X."/>
            <person name="Zheng X."/>
            <person name="Niu Y."/>
            <person name="Chen S."/>
            <person name="Feng W."/>
        </authorList>
    </citation>
    <scope>NUCLEOTIDE SEQUENCE [LARGE SCALE GENOMIC DNA]</scope>
    <source>
        <strain evidence="5">DH-2019</strain>
    </source>
</reference>
<keyword evidence="6" id="KW-1185">Reference proteome</keyword>
<dbReference type="Pfam" id="PF00201">
    <property type="entry name" value="UDPGT"/>
    <property type="match status" value="1"/>
</dbReference>
<evidence type="ECO:0000256" key="1">
    <source>
        <dbReference type="ARBA" id="ARBA00009995"/>
    </source>
</evidence>
<dbReference type="PROSITE" id="PS00375">
    <property type="entry name" value="UDPGT"/>
    <property type="match status" value="1"/>
</dbReference>
<evidence type="ECO:0000256" key="2">
    <source>
        <dbReference type="ARBA" id="ARBA00022679"/>
    </source>
</evidence>
<dbReference type="CDD" id="cd03784">
    <property type="entry name" value="GT1_Gtf-like"/>
    <property type="match status" value="1"/>
</dbReference>
<dbReference type="SUPFAM" id="SSF53756">
    <property type="entry name" value="UDP-Glycosyltransferase/glycogen phosphorylase"/>
    <property type="match status" value="1"/>
</dbReference>
<evidence type="ECO:0000313" key="6">
    <source>
        <dbReference type="Proteomes" id="UP001318860"/>
    </source>
</evidence>
<evidence type="ECO:0000313" key="5">
    <source>
        <dbReference type="EMBL" id="KAK6137988.1"/>
    </source>
</evidence>
<keyword evidence="3" id="KW-0328">Glycosyltransferase</keyword>
<keyword evidence="2 3" id="KW-0808">Transferase</keyword>
<dbReference type="EC" id="2.4.1.-" evidence="4"/>
<comment type="similarity">
    <text evidence="1 3">Belongs to the UDP-glycosyltransferase family.</text>
</comment>
<comment type="caution">
    <text evidence="5">The sequence shown here is derived from an EMBL/GenBank/DDBJ whole genome shotgun (WGS) entry which is preliminary data.</text>
</comment>
<evidence type="ECO:0000256" key="4">
    <source>
        <dbReference type="RuleBase" id="RU362057"/>
    </source>
</evidence>
<dbReference type="Proteomes" id="UP001318860">
    <property type="component" value="Unassembled WGS sequence"/>
</dbReference>
<name>A0ABR0VTL6_REHGL</name>
<evidence type="ECO:0000256" key="3">
    <source>
        <dbReference type="RuleBase" id="RU003718"/>
    </source>
</evidence>